<organism evidence="1 2">
    <name type="scientific">Komagataeibacter oboediens</name>
    <dbReference type="NCBI Taxonomy" id="65958"/>
    <lineage>
        <taxon>Bacteria</taxon>
        <taxon>Pseudomonadati</taxon>
        <taxon>Pseudomonadota</taxon>
        <taxon>Alphaproteobacteria</taxon>
        <taxon>Acetobacterales</taxon>
        <taxon>Acetobacteraceae</taxon>
        <taxon>Komagataeibacter</taxon>
    </lineage>
</organism>
<evidence type="ECO:0000313" key="2">
    <source>
        <dbReference type="Proteomes" id="UP000247417"/>
    </source>
</evidence>
<protein>
    <submittedName>
        <fullName evidence="1">Uncharacterized protein</fullName>
    </submittedName>
</protein>
<accession>A0A318QVI6</accession>
<gene>
    <name evidence="1" type="ORF">CFR80_03540</name>
</gene>
<comment type="caution">
    <text evidence="1">The sequence shown here is derived from an EMBL/GenBank/DDBJ whole genome shotgun (WGS) entry which is preliminary data.</text>
</comment>
<name>A0A318QVI6_9PROT</name>
<dbReference type="EMBL" id="NKTX01000003">
    <property type="protein sequence ID" value="PYD83085.1"/>
    <property type="molecule type" value="Genomic_DNA"/>
</dbReference>
<reference evidence="1 2" key="1">
    <citation type="submission" date="2017-07" db="EMBL/GenBank/DDBJ databases">
        <title>A draft genome sequence of Komagataeibacter oboediens LMG 18849.</title>
        <authorList>
            <person name="Skraban J."/>
            <person name="Cleenwerck I."/>
            <person name="Vandamme P."/>
            <person name="Trcek J."/>
        </authorList>
    </citation>
    <scope>NUCLEOTIDE SEQUENCE [LARGE SCALE GENOMIC DNA]</scope>
    <source>
        <strain evidence="1 2">LMG 18849</strain>
    </source>
</reference>
<proteinExistence type="predicted"/>
<sequence>MDVSDGISAACHRTDIFFVSTAPTHPTGCRKNILVPWPGCMDAERSAGRIFFIAANGLAVSGPRHDAAAKTAHSDMSRSGHAG</sequence>
<evidence type="ECO:0000313" key="1">
    <source>
        <dbReference type="EMBL" id="PYD83085.1"/>
    </source>
</evidence>
<dbReference type="Proteomes" id="UP000247417">
    <property type="component" value="Unassembled WGS sequence"/>
</dbReference>
<dbReference type="AlphaFoldDB" id="A0A318QVI6"/>